<feature type="transmembrane region" description="Helical" evidence="8">
    <location>
        <begin position="90"/>
        <end position="107"/>
    </location>
</feature>
<dbReference type="GO" id="GO:0009103">
    <property type="term" value="P:lipopolysaccharide biosynthetic process"/>
    <property type="evidence" value="ECO:0007669"/>
    <property type="project" value="TreeGrafter"/>
</dbReference>
<evidence type="ECO:0000256" key="4">
    <source>
        <dbReference type="ARBA" id="ARBA00022692"/>
    </source>
</evidence>
<dbReference type="GO" id="GO:0044038">
    <property type="term" value="P:cell wall macromolecule biosynthetic process"/>
    <property type="evidence" value="ECO:0007669"/>
    <property type="project" value="TreeGrafter"/>
</dbReference>
<dbReference type="AlphaFoldDB" id="A0A290XAG7"/>
<sequence length="389" mass="41827">MYVALQKVSVRSWLVAFDLVARLDWLSALAAFAATTLALWLLTPLAPKLRLVDHPRGRKNHSMPTPVTGGLAMVAGVLVAAVGSPVVGDGFWGFAAAAAVLIGIGVLDDIYDVRWYWRILSQVVAALIMVYASGVRVAQLGPALGLDSMALGALSVPFTVFATVGLINAINMIDGVDGLAGALVWCALLMLGAAALYAGNDVIAERMMLLMGAVAGFLMFNMRSPWRPRARLFMGNSGSAFLGLVVAWFSFRLTQNAGHPVSPVLALWLLPVPVMDTLVVMARRIRMRRSPFHPDRNHIHHLMIDAGVSVGRTVLLLCLFTLGCGFLVGQGMRADVPNPVLLSMFGVMGLAWYGFSEERERALGLFSRLSGESASQRAERARARLASSE</sequence>
<keyword evidence="6 8" id="KW-0472">Membrane</keyword>
<dbReference type="PANTHER" id="PTHR22926">
    <property type="entry name" value="PHOSPHO-N-ACETYLMURAMOYL-PENTAPEPTIDE-TRANSFERASE"/>
    <property type="match status" value="1"/>
</dbReference>
<feature type="transmembrane region" description="Helical" evidence="8">
    <location>
        <begin position="232"/>
        <end position="251"/>
    </location>
</feature>
<evidence type="ECO:0000256" key="7">
    <source>
        <dbReference type="PIRSR" id="PIRSR600715-1"/>
    </source>
</evidence>
<dbReference type="Proteomes" id="UP000218968">
    <property type="component" value="Chromosome"/>
</dbReference>
<dbReference type="KEGG" id="lum:CNR27_00690"/>
<evidence type="ECO:0000256" key="2">
    <source>
        <dbReference type="ARBA" id="ARBA00022475"/>
    </source>
</evidence>
<feature type="transmembrane region" description="Helical" evidence="8">
    <location>
        <begin position="119"/>
        <end position="138"/>
    </location>
</feature>
<name>A0A290XAG7_9GAMM</name>
<dbReference type="PANTHER" id="PTHR22926:SF3">
    <property type="entry name" value="UNDECAPRENYL-PHOSPHATE ALPHA-N-ACETYLGLUCOSAMINYL 1-PHOSPHATE TRANSFERASE"/>
    <property type="match status" value="1"/>
</dbReference>
<organism evidence="9 10">
    <name type="scientific">Luteimonas chenhongjianii</name>
    <dbReference type="NCBI Taxonomy" id="2006110"/>
    <lineage>
        <taxon>Bacteria</taxon>
        <taxon>Pseudomonadati</taxon>
        <taxon>Pseudomonadota</taxon>
        <taxon>Gammaproteobacteria</taxon>
        <taxon>Lysobacterales</taxon>
        <taxon>Lysobacteraceae</taxon>
        <taxon>Luteimonas</taxon>
    </lineage>
</organism>
<evidence type="ECO:0000256" key="1">
    <source>
        <dbReference type="ARBA" id="ARBA00004651"/>
    </source>
</evidence>
<dbReference type="Pfam" id="PF00953">
    <property type="entry name" value="Glycos_transf_4"/>
    <property type="match status" value="1"/>
</dbReference>
<protein>
    <recommendedName>
        <fullName evidence="11">Undecaprenyl-phosphate alpha-N-acetylglucosaminyl 1-phosphate transferase</fullName>
    </recommendedName>
</protein>
<evidence type="ECO:0000256" key="8">
    <source>
        <dbReference type="SAM" id="Phobius"/>
    </source>
</evidence>
<dbReference type="CDD" id="cd06853">
    <property type="entry name" value="GT_WecA_like"/>
    <property type="match status" value="1"/>
</dbReference>
<feature type="transmembrane region" description="Helical" evidence="8">
    <location>
        <begin position="67"/>
        <end position="84"/>
    </location>
</feature>
<keyword evidence="3" id="KW-0808">Transferase</keyword>
<feature type="transmembrane region" description="Helical" evidence="8">
    <location>
        <begin position="263"/>
        <end position="282"/>
    </location>
</feature>
<dbReference type="GO" id="GO:0016780">
    <property type="term" value="F:phosphotransferase activity, for other substituted phosphate groups"/>
    <property type="evidence" value="ECO:0007669"/>
    <property type="project" value="InterPro"/>
</dbReference>
<evidence type="ECO:0000256" key="5">
    <source>
        <dbReference type="ARBA" id="ARBA00022989"/>
    </source>
</evidence>
<dbReference type="GO" id="GO:0005886">
    <property type="term" value="C:plasma membrane"/>
    <property type="evidence" value="ECO:0007669"/>
    <property type="project" value="UniProtKB-SubCell"/>
</dbReference>
<gene>
    <name evidence="9" type="ORF">CNR27_00690</name>
</gene>
<keyword evidence="7" id="KW-0460">Magnesium</keyword>
<feature type="transmembrane region" description="Helical" evidence="8">
    <location>
        <begin position="302"/>
        <end position="328"/>
    </location>
</feature>
<dbReference type="EMBL" id="CP023406">
    <property type="protein sequence ID" value="ATD66152.1"/>
    <property type="molecule type" value="Genomic_DNA"/>
</dbReference>
<feature type="transmembrane region" description="Helical" evidence="8">
    <location>
        <begin position="25"/>
        <end position="46"/>
    </location>
</feature>
<dbReference type="GO" id="GO:0046872">
    <property type="term" value="F:metal ion binding"/>
    <property type="evidence" value="ECO:0007669"/>
    <property type="project" value="UniProtKB-KW"/>
</dbReference>
<proteinExistence type="predicted"/>
<keyword evidence="2" id="KW-1003">Cell membrane</keyword>
<dbReference type="GO" id="GO:0071555">
    <property type="term" value="P:cell wall organization"/>
    <property type="evidence" value="ECO:0007669"/>
    <property type="project" value="TreeGrafter"/>
</dbReference>
<evidence type="ECO:0000313" key="9">
    <source>
        <dbReference type="EMBL" id="ATD66152.1"/>
    </source>
</evidence>
<feature type="transmembrane region" description="Helical" evidence="8">
    <location>
        <begin position="203"/>
        <end position="220"/>
    </location>
</feature>
<keyword evidence="7" id="KW-0479">Metal-binding</keyword>
<feature type="transmembrane region" description="Helical" evidence="8">
    <location>
        <begin position="178"/>
        <end position="197"/>
    </location>
</feature>
<keyword evidence="5 8" id="KW-1133">Transmembrane helix</keyword>
<dbReference type="InterPro" id="IPR018480">
    <property type="entry name" value="PNAcMuramoyl-5peptid_Trfase_CS"/>
</dbReference>
<feature type="binding site" evidence="7">
    <location>
        <position position="171"/>
    </location>
    <ligand>
        <name>Mg(2+)</name>
        <dbReference type="ChEBI" id="CHEBI:18420"/>
    </ligand>
</feature>
<evidence type="ECO:0000256" key="6">
    <source>
        <dbReference type="ARBA" id="ARBA00023136"/>
    </source>
</evidence>
<dbReference type="PROSITE" id="PS01348">
    <property type="entry name" value="MRAY_2"/>
    <property type="match status" value="1"/>
</dbReference>
<evidence type="ECO:0000256" key="3">
    <source>
        <dbReference type="ARBA" id="ARBA00022679"/>
    </source>
</evidence>
<comment type="subcellular location">
    <subcellularLocation>
        <location evidence="1">Cell membrane</location>
        <topology evidence="1">Multi-pass membrane protein</topology>
    </subcellularLocation>
</comment>
<reference evidence="10" key="1">
    <citation type="submission" date="2017-09" db="EMBL/GenBank/DDBJ databases">
        <title>Luteimonas liuhanmingii sp.nov., isolated from the intestinal contents of Tibetan Plateau Pika in Yushu, Qinghai Province, China.</title>
        <authorList>
            <person name="Gui Z."/>
        </authorList>
    </citation>
    <scope>NUCLEOTIDE SEQUENCE [LARGE SCALE GENOMIC DNA]</scope>
    <source>
        <strain evidence="10">100111</strain>
    </source>
</reference>
<feature type="transmembrane region" description="Helical" evidence="8">
    <location>
        <begin position="340"/>
        <end position="356"/>
    </location>
</feature>
<keyword evidence="10" id="KW-1185">Reference proteome</keyword>
<evidence type="ECO:0008006" key="11">
    <source>
        <dbReference type="Google" id="ProtNLM"/>
    </source>
</evidence>
<evidence type="ECO:0000313" key="10">
    <source>
        <dbReference type="Proteomes" id="UP000218968"/>
    </source>
</evidence>
<feature type="transmembrane region" description="Helical" evidence="8">
    <location>
        <begin position="150"/>
        <end position="171"/>
    </location>
</feature>
<keyword evidence="4 8" id="KW-0812">Transmembrane</keyword>
<dbReference type="InterPro" id="IPR000715">
    <property type="entry name" value="Glycosyl_transferase_4"/>
</dbReference>
<comment type="cofactor">
    <cofactor evidence="7">
        <name>Mg(2+)</name>
        <dbReference type="ChEBI" id="CHEBI:18420"/>
    </cofactor>
</comment>
<accession>A0A290XAG7</accession>